<comment type="caution">
    <text evidence="3">The sequence shown here is derived from an EMBL/GenBank/DDBJ whole genome shotgun (WGS) entry which is preliminary data.</text>
</comment>
<sequence length="341" mass="36929">MPESAAEEGYDPAWLELEAALGGRKHLEGSIPEKRAQFNGLAGALQQLWPPVEGLTVEDKSIPAPQTSNSKEVALRVYRPAAPAASELPTVVWFHGGGWMCGSLDSEDAQCRRVAAGLPCTVVSVGYGTIPENSTAGMLADCLAGFDWARERAGDNPERMVVMGGSAGGALAFSTVYGLGRLGREKEVKGVVGMFPVTVHSEKPPERYAGLYESYRELGMTAPIVRGPDQLEVLEASAELSPEDPLLAVKFSYDEPVLKKFPRTYIVTAQKDLMRDDGVVLEAALQNAGVPVKRDHYMGLPHYFWFFPQLKKTGPCMVNTIEGLRWVLKNDGEGGLAVHDI</sequence>
<evidence type="ECO:0000259" key="2">
    <source>
        <dbReference type="Pfam" id="PF07859"/>
    </source>
</evidence>
<keyword evidence="4" id="KW-1185">Reference proteome</keyword>
<dbReference type="Pfam" id="PF07859">
    <property type="entry name" value="Abhydrolase_3"/>
    <property type="match status" value="1"/>
</dbReference>
<protein>
    <submittedName>
        <fullName evidence="3">Alpha/beta hydrolase fold-3</fullName>
    </submittedName>
</protein>
<dbReference type="SUPFAM" id="SSF53474">
    <property type="entry name" value="alpha/beta-Hydrolases"/>
    <property type="match status" value="1"/>
</dbReference>
<dbReference type="InterPro" id="IPR013094">
    <property type="entry name" value="AB_hydrolase_3"/>
</dbReference>
<evidence type="ECO:0000313" key="4">
    <source>
        <dbReference type="Proteomes" id="UP000572817"/>
    </source>
</evidence>
<dbReference type="EMBL" id="WWBZ02000033">
    <property type="protein sequence ID" value="KAF4306232.1"/>
    <property type="molecule type" value="Genomic_DNA"/>
</dbReference>
<proteinExistence type="predicted"/>
<reference evidence="3" key="1">
    <citation type="submission" date="2020-04" db="EMBL/GenBank/DDBJ databases">
        <title>Genome Assembly and Annotation of Botryosphaeria dothidea sdau 11-99, a Latent Pathogen of Apple Fruit Ring Rot in China.</title>
        <authorList>
            <person name="Yu C."/>
            <person name="Diao Y."/>
            <person name="Lu Q."/>
            <person name="Zhao J."/>
            <person name="Cui S."/>
            <person name="Peng C."/>
            <person name="He B."/>
            <person name="Liu H."/>
        </authorList>
    </citation>
    <scope>NUCLEOTIDE SEQUENCE [LARGE SCALE GENOMIC DNA]</scope>
    <source>
        <strain evidence="3">Sdau11-99</strain>
    </source>
</reference>
<dbReference type="PANTHER" id="PTHR48081:SF8">
    <property type="entry name" value="ALPHA_BETA HYDROLASE FOLD-3 DOMAIN-CONTAINING PROTEIN-RELATED"/>
    <property type="match status" value="1"/>
</dbReference>
<feature type="domain" description="Alpha/beta hydrolase fold-3" evidence="2">
    <location>
        <begin position="91"/>
        <end position="305"/>
    </location>
</feature>
<name>A0A8H4ITQ3_9PEZI</name>
<dbReference type="AlphaFoldDB" id="A0A8H4ITQ3"/>
<dbReference type="Proteomes" id="UP000572817">
    <property type="component" value="Unassembled WGS sequence"/>
</dbReference>
<dbReference type="PANTHER" id="PTHR48081">
    <property type="entry name" value="AB HYDROLASE SUPERFAMILY PROTEIN C4A8.06C"/>
    <property type="match status" value="1"/>
</dbReference>
<dbReference type="GO" id="GO:0016787">
    <property type="term" value="F:hydrolase activity"/>
    <property type="evidence" value="ECO:0007669"/>
    <property type="project" value="UniProtKB-KW"/>
</dbReference>
<organism evidence="3 4">
    <name type="scientific">Botryosphaeria dothidea</name>
    <dbReference type="NCBI Taxonomy" id="55169"/>
    <lineage>
        <taxon>Eukaryota</taxon>
        <taxon>Fungi</taxon>
        <taxon>Dikarya</taxon>
        <taxon>Ascomycota</taxon>
        <taxon>Pezizomycotina</taxon>
        <taxon>Dothideomycetes</taxon>
        <taxon>Dothideomycetes incertae sedis</taxon>
        <taxon>Botryosphaeriales</taxon>
        <taxon>Botryosphaeriaceae</taxon>
        <taxon>Botryosphaeria</taxon>
    </lineage>
</organism>
<dbReference type="Gene3D" id="3.40.50.1820">
    <property type="entry name" value="alpha/beta hydrolase"/>
    <property type="match status" value="1"/>
</dbReference>
<gene>
    <name evidence="3" type="ORF">GTA08_BOTSDO05296</name>
</gene>
<dbReference type="OrthoDB" id="408631at2759"/>
<keyword evidence="1 3" id="KW-0378">Hydrolase</keyword>
<dbReference type="InterPro" id="IPR029058">
    <property type="entry name" value="AB_hydrolase_fold"/>
</dbReference>
<evidence type="ECO:0000256" key="1">
    <source>
        <dbReference type="ARBA" id="ARBA00022801"/>
    </source>
</evidence>
<accession>A0A8H4ITQ3</accession>
<dbReference type="InterPro" id="IPR050300">
    <property type="entry name" value="GDXG_lipolytic_enzyme"/>
</dbReference>
<evidence type="ECO:0000313" key="3">
    <source>
        <dbReference type="EMBL" id="KAF4306232.1"/>
    </source>
</evidence>